<dbReference type="AlphaFoldDB" id="A0A917RLN5"/>
<reference evidence="4" key="2">
    <citation type="submission" date="2020-09" db="EMBL/GenBank/DDBJ databases">
        <authorList>
            <person name="Sun Q."/>
            <person name="Zhou Y."/>
        </authorList>
    </citation>
    <scope>NUCLEOTIDE SEQUENCE</scope>
    <source>
        <strain evidence="4">CGMCC 4.3508</strain>
    </source>
</reference>
<accession>A0A917RLN5</accession>
<comment type="caution">
    <text evidence="4">The sequence shown here is derived from an EMBL/GenBank/DDBJ whole genome shotgun (WGS) entry which is preliminary data.</text>
</comment>
<keyword evidence="2" id="KW-0560">Oxidoreductase</keyword>
<dbReference type="GO" id="GO:0033539">
    <property type="term" value="P:fatty acid beta-oxidation using acyl-CoA dehydrogenase"/>
    <property type="evidence" value="ECO:0007669"/>
    <property type="project" value="TreeGrafter"/>
</dbReference>
<dbReference type="InterPro" id="IPR050741">
    <property type="entry name" value="Acyl-CoA_dehydrogenase"/>
</dbReference>
<keyword evidence="1" id="KW-0285">Flavoprotein</keyword>
<proteinExistence type="predicted"/>
<gene>
    <name evidence="4" type="ORF">GCM10011588_30160</name>
</gene>
<evidence type="ECO:0000256" key="2">
    <source>
        <dbReference type="ARBA" id="ARBA00023002"/>
    </source>
</evidence>
<protein>
    <recommendedName>
        <fullName evidence="3">Acyl-CoA dehydrogenase/oxidase C-terminal domain-containing protein</fullName>
    </recommendedName>
</protein>
<reference evidence="4" key="1">
    <citation type="journal article" date="2014" name="Int. J. Syst. Evol. Microbiol.">
        <title>Complete genome sequence of Corynebacterium casei LMG S-19264T (=DSM 44701T), isolated from a smear-ripened cheese.</title>
        <authorList>
            <consortium name="US DOE Joint Genome Institute (JGI-PGF)"/>
            <person name="Walter F."/>
            <person name="Albersmeier A."/>
            <person name="Kalinowski J."/>
            <person name="Ruckert C."/>
        </authorList>
    </citation>
    <scope>NUCLEOTIDE SEQUENCE</scope>
    <source>
        <strain evidence="4">CGMCC 4.3508</strain>
    </source>
</reference>
<dbReference type="GO" id="GO:0003995">
    <property type="term" value="F:acyl-CoA dehydrogenase activity"/>
    <property type="evidence" value="ECO:0007669"/>
    <property type="project" value="TreeGrafter"/>
</dbReference>
<dbReference type="PANTHER" id="PTHR48083:SF2">
    <property type="entry name" value="MEDIUM-CHAIN SPECIFIC ACYL-COA DEHYDROGENASE, MITOCHONDRIAL"/>
    <property type="match status" value="1"/>
</dbReference>
<evidence type="ECO:0000259" key="3">
    <source>
        <dbReference type="Pfam" id="PF00441"/>
    </source>
</evidence>
<dbReference type="Gene3D" id="1.20.140.10">
    <property type="entry name" value="Butyryl-CoA Dehydrogenase, subunit A, domain 3"/>
    <property type="match status" value="1"/>
</dbReference>
<dbReference type="PANTHER" id="PTHR48083">
    <property type="entry name" value="MEDIUM-CHAIN SPECIFIC ACYL-COA DEHYDROGENASE, MITOCHONDRIAL-RELATED"/>
    <property type="match status" value="1"/>
</dbReference>
<evidence type="ECO:0000313" key="5">
    <source>
        <dbReference type="Proteomes" id="UP000638263"/>
    </source>
</evidence>
<feature type="domain" description="Acyl-CoA dehydrogenase/oxidase C-terminal" evidence="3">
    <location>
        <begin position="166"/>
        <end position="283"/>
    </location>
</feature>
<dbReference type="RefSeq" id="WP_229718789.1">
    <property type="nucleotide sequence ID" value="NZ_BMMH01000005.1"/>
</dbReference>
<dbReference type="Proteomes" id="UP000638263">
    <property type="component" value="Unassembled WGS sequence"/>
</dbReference>
<evidence type="ECO:0000313" key="4">
    <source>
        <dbReference type="EMBL" id="GGL13710.1"/>
    </source>
</evidence>
<dbReference type="InterPro" id="IPR009075">
    <property type="entry name" value="AcylCo_DH/oxidase_C"/>
</dbReference>
<dbReference type="SUPFAM" id="SSF47203">
    <property type="entry name" value="Acyl-CoA dehydrogenase C-terminal domain-like"/>
    <property type="match status" value="1"/>
</dbReference>
<dbReference type="InterPro" id="IPR036250">
    <property type="entry name" value="AcylCo_DH-like_C"/>
</dbReference>
<dbReference type="Pfam" id="PF00441">
    <property type="entry name" value="Acyl-CoA_dh_1"/>
    <property type="match status" value="1"/>
</dbReference>
<name>A0A917RLN5_9NOCA</name>
<organism evidence="4 5">
    <name type="scientific">Nocardia jinanensis</name>
    <dbReference type="NCBI Taxonomy" id="382504"/>
    <lineage>
        <taxon>Bacteria</taxon>
        <taxon>Bacillati</taxon>
        <taxon>Actinomycetota</taxon>
        <taxon>Actinomycetes</taxon>
        <taxon>Mycobacteriales</taxon>
        <taxon>Nocardiaceae</taxon>
        <taxon>Nocardia</taxon>
    </lineage>
</organism>
<evidence type="ECO:0000256" key="1">
    <source>
        <dbReference type="ARBA" id="ARBA00022630"/>
    </source>
</evidence>
<sequence length="310" mass="32460">MTMATSGLDPAAIELLSGTLREVFADQAGQQDPEAALHELGWDDVVSTDPAVAIDLLFSEHGRALAASRLLDTVVLEALAPALPDPAAKRAVLYCSPRIALTLGPSDEIGELVAIDGAGTVRLLPTDSITLEPVRGFDDAARWFRAGNLPATGEVPVGDAGGRAVAAARRALCAEILGACTAALELATAHTSARVQYGRPLASFQAVRHRLAESYVAIEGARATLQLAWTDGSNSAALLSKLRAGRAQAEVMRHVVQVFGAMGLTREHDVHRYVTRTAALDQLLGSHTDLAEEMGAALLEGTAHTPAITL</sequence>
<dbReference type="GO" id="GO:0005737">
    <property type="term" value="C:cytoplasm"/>
    <property type="evidence" value="ECO:0007669"/>
    <property type="project" value="TreeGrafter"/>
</dbReference>
<keyword evidence="5" id="KW-1185">Reference proteome</keyword>
<dbReference type="EMBL" id="BMMH01000005">
    <property type="protein sequence ID" value="GGL13710.1"/>
    <property type="molecule type" value="Genomic_DNA"/>
</dbReference>